<dbReference type="SMART" id="SM00822">
    <property type="entry name" value="PKS_KR"/>
    <property type="match status" value="1"/>
</dbReference>
<dbReference type="CDD" id="cd05233">
    <property type="entry name" value="SDR_c"/>
    <property type="match status" value="1"/>
</dbReference>
<name>A0A5C8ZDE2_9ACTN</name>
<dbReference type="Gene3D" id="3.40.50.720">
    <property type="entry name" value="NAD(P)-binding Rossmann-like Domain"/>
    <property type="match status" value="1"/>
</dbReference>
<proteinExistence type="inferred from homology"/>
<keyword evidence="5" id="KW-1185">Reference proteome</keyword>
<dbReference type="EMBL" id="VKAC01000009">
    <property type="protein sequence ID" value="TXR55203.1"/>
    <property type="molecule type" value="Genomic_DNA"/>
</dbReference>
<dbReference type="PANTHER" id="PTHR24321">
    <property type="entry name" value="DEHYDROGENASES, SHORT CHAIN"/>
    <property type="match status" value="1"/>
</dbReference>
<protein>
    <submittedName>
        <fullName evidence="4">SDR family oxidoreductase</fullName>
    </submittedName>
</protein>
<dbReference type="Pfam" id="PF13561">
    <property type="entry name" value="adh_short_C2"/>
    <property type="match status" value="1"/>
</dbReference>
<evidence type="ECO:0000256" key="2">
    <source>
        <dbReference type="ARBA" id="ARBA00023002"/>
    </source>
</evidence>
<dbReference type="RefSeq" id="WP_147927211.1">
    <property type="nucleotide sequence ID" value="NZ_VKAC01000009.1"/>
</dbReference>
<accession>A0A5C8ZDE2</accession>
<dbReference type="GO" id="GO:0016491">
    <property type="term" value="F:oxidoreductase activity"/>
    <property type="evidence" value="ECO:0007669"/>
    <property type="project" value="UniProtKB-KW"/>
</dbReference>
<evidence type="ECO:0000313" key="4">
    <source>
        <dbReference type="EMBL" id="TXR55203.1"/>
    </source>
</evidence>
<organism evidence="4 5">
    <name type="scientific">Quadrisphaera setariae</name>
    <dbReference type="NCBI Taxonomy" id="2593304"/>
    <lineage>
        <taxon>Bacteria</taxon>
        <taxon>Bacillati</taxon>
        <taxon>Actinomycetota</taxon>
        <taxon>Actinomycetes</taxon>
        <taxon>Kineosporiales</taxon>
        <taxon>Kineosporiaceae</taxon>
        <taxon>Quadrisphaera</taxon>
    </lineage>
</organism>
<dbReference type="InterPro" id="IPR002347">
    <property type="entry name" value="SDR_fam"/>
</dbReference>
<dbReference type="AlphaFoldDB" id="A0A5C8ZDE2"/>
<dbReference type="FunFam" id="3.40.50.720:FF:000084">
    <property type="entry name" value="Short-chain dehydrogenase reductase"/>
    <property type="match status" value="1"/>
</dbReference>
<evidence type="ECO:0000256" key="1">
    <source>
        <dbReference type="ARBA" id="ARBA00006484"/>
    </source>
</evidence>
<gene>
    <name evidence="4" type="ORF">FMM08_15035</name>
</gene>
<dbReference type="PROSITE" id="PS00061">
    <property type="entry name" value="ADH_SHORT"/>
    <property type="match status" value="1"/>
</dbReference>
<dbReference type="InterPro" id="IPR020904">
    <property type="entry name" value="Sc_DH/Rdtase_CS"/>
</dbReference>
<dbReference type="InterPro" id="IPR036291">
    <property type="entry name" value="NAD(P)-bd_dom_sf"/>
</dbReference>
<dbReference type="SUPFAM" id="SSF51735">
    <property type="entry name" value="NAD(P)-binding Rossmann-fold domains"/>
    <property type="match status" value="1"/>
</dbReference>
<keyword evidence="2" id="KW-0560">Oxidoreductase</keyword>
<dbReference type="InterPro" id="IPR057326">
    <property type="entry name" value="KR_dom"/>
</dbReference>
<feature type="domain" description="Ketoreductase" evidence="3">
    <location>
        <begin position="7"/>
        <end position="187"/>
    </location>
</feature>
<dbReference type="PRINTS" id="PR00080">
    <property type="entry name" value="SDRFAMILY"/>
</dbReference>
<dbReference type="Proteomes" id="UP000321234">
    <property type="component" value="Unassembled WGS sequence"/>
</dbReference>
<comment type="similarity">
    <text evidence="1">Belongs to the short-chain dehydrogenases/reductases (SDR) family.</text>
</comment>
<evidence type="ECO:0000313" key="5">
    <source>
        <dbReference type="Proteomes" id="UP000321234"/>
    </source>
</evidence>
<dbReference type="OrthoDB" id="9789398at2"/>
<evidence type="ECO:0000259" key="3">
    <source>
        <dbReference type="SMART" id="SM00822"/>
    </source>
</evidence>
<dbReference type="PRINTS" id="PR00081">
    <property type="entry name" value="GDHRDH"/>
</dbReference>
<dbReference type="PANTHER" id="PTHR24321:SF14">
    <property type="entry name" value="SHORT-CHAIN TYPE DEHYDROGENASE_REDUCTASE BLR2146-RELATED"/>
    <property type="match status" value="1"/>
</dbReference>
<reference evidence="4 5" key="1">
    <citation type="submission" date="2019-07" db="EMBL/GenBank/DDBJ databases">
        <title>Quadrisphaera sp. strain DD2A genome sequencing and assembly.</title>
        <authorList>
            <person name="Kim I."/>
        </authorList>
    </citation>
    <scope>NUCLEOTIDE SEQUENCE [LARGE SCALE GENOMIC DNA]</scope>
    <source>
        <strain evidence="4 5">DD2A</strain>
    </source>
</reference>
<sequence length="270" mass="27107">MSEFGGVRAVVTGGASGIGRAVARALAERGAAVASLDLRPLEQPEAGITEIACDVGDDASVRAAVARAAEVLGGLDVVVSNAGVGSVGTVEDVDDDEWHRVLDVNVVGTARLVRAALPHLRASAAAAEAAGRPSPAAVVCTGSIGGWTGLVQRAAYNASKGALHALVQAMAADLVREGVRVNAVAPGTADTPWVARLLSQADDPEAARAALMARQPTGRLVAPEQVAHAICYLASPLAGATTGSVLQVDGGAHSLVLPPRQPAQPPQETA</sequence>
<comment type="caution">
    <text evidence="4">The sequence shown here is derived from an EMBL/GenBank/DDBJ whole genome shotgun (WGS) entry which is preliminary data.</text>
</comment>